<name>A0ABS8WPU1_DATST</name>
<evidence type="ECO:0000256" key="2">
    <source>
        <dbReference type="ARBA" id="ARBA00010535"/>
    </source>
</evidence>
<dbReference type="PANTHER" id="PTHR11432:SF3">
    <property type="entry name" value="NADH-UBIQUINONE OXIDOREDUCTASE CHAIN 1"/>
    <property type="match status" value="1"/>
</dbReference>
<dbReference type="PROSITE" id="PS00668">
    <property type="entry name" value="COMPLEX1_ND1_2"/>
    <property type="match status" value="1"/>
</dbReference>
<dbReference type="InterPro" id="IPR001694">
    <property type="entry name" value="NADH_UbQ_OxRdtase_su1/FPO"/>
</dbReference>
<keyword evidence="8" id="KW-1185">Reference proteome</keyword>
<comment type="subcellular location">
    <subcellularLocation>
        <location evidence="6">Cell membrane</location>
        <topology evidence="6">Multi-pass membrane protein</topology>
    </subcellularLocation>
    <subcellularLocation>
        <location evidence="1">Membrane</location>
        <topology evidence="1">Multi-pass membrane protein</topology>
    </subcellularLocation>
</comment>
<organism evidence="7 8">
    <name type="scientific">Datura stramonium</name>
    <name type="common">Jimsonweed</name>
    <name type="synonym">Common thornapple</name>
    <dbReference type="NCBI Taxonomy" id="4076"/>
    <lineage>
        <taxon>Eukaryota</taxon>
        <taxon>Viridiplantae</taxon>
        <taxon>Streptophyta</taxon>
        <taxon>Embryophyta</taxon>
        <taxon>Tracheophyta</taxon>
        <taxon>Spermatophyta</taxon>
        <taxon>Magnoliopsida</taxon>
        <taxon>eudicotyledons</taxon>
        <taxon>Gunneridae</taxon>
        <taxon>Pentapetalae</taxon>
        <taxon>asterids</taxon>
        <taxon>lamiids</taxon>
        <taxon>Solanales</taxon>
        <taxon>Solanaceae</taxon>
        <taxon>Solanoideae</taxon>
        <taxon>Datureae</taxon>
        <taxon>Datura</taxon>
    </lineage>
</organism>
<keyword evidence="5" id="KW-0472">Membrane</keyword>
<feature type="non-terminal residue" evidence="7">
    <location>
        <position position="1"/>
    </location>
</feature>
<comment type="caution">
    <text evidence="7">The sequence shown here is derived from an EMBL/GenBank/DDBJ whole genome shotgun (WGS) entry which is preliminary data.</text>
</comment>
<protein>
    <submittedName>
        <fullName evidence="7">Uncharacterized protein</fullName>
    </submittedName>
</protein>
<accession>A0ABS8WPU1</accession>
<gene>
    <name evidence="7" type="ORF">HAX54_000268</name>
</gene>
<dbReference type="PANTHER" id="PTHR11432">
    <property type="entry name" value="NADH DEHYDROGENASE SUBUNIT 1"/>
    <property type="match status" value="1"/>
</dbReference>
<evidence type="ECO:0000256" key="3">
    <source>
        <dbReference type="ARBA" id="ARBA00022692"/>
    </source>
</evidence>
<evidence type="ECO:0000256" key="4">
    <source>
        <dbReference type="ARBA" id="ARBA00022989"/>
    </source>
</evidence>
<dbReference type="Pfam" id="PF00146">
    <property type="entry name" value="NADHdh"/>
    <property type="match status" value="1"/>
</dbReference>
<keyword evidence="3 6" id="KW-0812">Transmembrane</keyword>
<evidence type="ECO:0000313" key="8">
    <source>
        <dbReference type="Proteomes" id="UP000823775"/>
    </source>
</evidence>
<evidence type="ECO:0000256" key="1">
    <source>
        <dbReference type="ARBA" id="ARBA00004141"/>
    </source>
</evidence>
<evidence type="ECO:0000256" key="5">
    <source>
        <dbReference type="ARBA" id="ARBA00023136"/>
    </source>
</evidence>
<keyword evidence="6" id="KW-0520">NAD</keyword>
<keyword evidence="4" id="KW-1133">Transmembrane helix</keyword>
<dbReference type="InterPro" id="IPR018086">
    <property type="entry name" value="NADH_UbQ_OxRdtase_su1_CS"/>
</dbReference>
<dbReference type="EMBL" id="JACEIK010010068">
    <property type="protein sequence ID" value="MCE3214922.1"/>
    <property type="molecule type" value="Genomic_DNA"/>
</dbReference>
<proteinExistence type="inferred from homology"/>
<evidence type="ECO:0000313" key="7">
    <source>
        <dbReference type="EMBL" id="MCE3214922.1"/>
    </source>
</evidence>
<evidence type="ECO:0000256" key="6">
    <source>
        <dbReference type="RuleBase" id="RU000471"/>
    </source>
</evidence>
<dbReference type="Proteomes" id="UP000823775">
    <property type="component" value="Unassembled WGS sequence"/>
</dbReference>
<reference evidence="7 8" key="1">
    <citation type="journal article" date="2021" name="BMC Genomics">
        <title>Datura genome reveals duplications of psychoactive alkaloid biosynthetic genes and high mutation rate following tissue culture.</title>
        <authorList>
            <person name="Rajewski A."/>
            <person name="Carter-House D."/>
            <person name="Stajich J."/>
            <person name="Litt A."/>
        </authorList>
    </citation>
    <scope>NUCLEOTIDE SEQUENCE [LARGE SCALE GENOMIC DNA]</scope>
    <source>
        <strain evidence="7">AR-01</strain>
    </source>
</reference>
<sequence>GGSCYQLARVVLAGDPEETNRAPFDLPEAEAESVAGYNVEYARDAILNSSLLAEANVPGSRGLKKQGAAVAGEVPTRLPFNLNCLKCLCLEDIFLDELDLVSCVIFLLRSFQYLQYLEIQVVDEDDDIPPL</sequence>
<comment type="similarity">
    <text evidence="2 6">Belongs to the complex I subunit 1 family.</text>
</comment>